<protein>
    <submittedName>
        <fullName evidence="1">Phage portal protein</fullName>
    </submittedName>
</protein>
<dbReference type="InterPro" id="IPR006944">
    <property type="entry name" value="Phage/GTA_portal"/>
</dbReference>
<evidence type="ECO:0000313" key="1">
    <source>
        <dbReference type="EMBL" id="MSE20001.1"/>
    </source>
</evidence>
<evidence type="ECO:0000313" key="2">
    <source>
        <dbReference type="Proteomes" id="UP000491237"/>
    </source>
</evidence>
<dbReference type="InterPro" id="IPR006427">
    <property type="entry name" value="Portal_HK97"/>
</dbReference>
<sequence>MLNPFKNFMSKQTQTISTTGYSPFMLNGTLLSTNTVDADGALQNSDIYAVINRIAGDVASCEFKTDQYSNMLNQPSTLLSAYNFWQAVSAQMMLTGNAFVLIQRNGNGSPAGLTLIPFYQVSITLDNQQNVLYYTVNYGDDRGQVTYLAADVLHFRLFVSGQVATELVGSSPLNSLAKEINIQNYSNQLSLSSLKNAIAPSYTITVPAAKLEPEAKENIRKSFENQNSGSNAGRPIVLDQSAQLDSLQINPDIAKLLNNATFSQTQIAKAFCVPDSYLNGQGDEQSSIEMIRSLYQNSLSLYIRPIESELSLKLGIDIKMDINSAIDVDHQQLISNITKLSTGQSPALTPQQAQTILKQTGVFPNLKVSAVEGGDDNCQGQFKNVGFRQKEM</sequence>
<dbReference type="EMBL" id="WKKY01000013">
    <property type="protein sequence ID" value="MSE20001.1"/>
    <property type="molecule type" value="Genomic_DNA"/>
</dbReference>
<dbReference type="Proteomes" id="UP000491237">
    <property type="component" value="Unassembled WGS sequence"/>
</dbReference>
<reference evidence="1 2" key="1">
    <citation type="submission" date="2019-11" db="EMBL/GenBank/DDBJ databases">
        <title>Draft Genome Sequence of Plant Growth-Promoting Rhizosphere-Associated Bacteria.</title>
        <authorList>
            <person name="Vasilyev I.Y."/>
            <person name="Radchenko V."/>
            <person name="Ilnitskaya E.V."/>
        </authorList>
    </citation>
    <scope>NUCLEOTIDE SEQUENCE [LARGE SCALE GENOMIC DNA]</scope>
    <source>
        <strain evidence="1 2">VRA_07sq_f</strain>
    </source>
</reference>
<gene>
    <name evidence="1" type="ORF">GKC44_01735</name>
</gene>
<dbReference type="NCBIfam" id="TIGR01537">
    <property type="entry name" value="portal_HK97"/>
    <property type="match status" value="1"/>
</dbReference>
<dbReference type="Pfam" id="PF04860">
    <property type="entry name" value="Phage_portal"/>
    <property type="match status" value="1"/>
</dbReference>
<name>A0A844EA62_9LACO</name>
<proteinExistence type="predicted"/>
<comment type="caution">
    <text evidence="1">The sequence shown here is derived from an EMBL/GenBank/DDBJ whole genome shotgun (WGS) entry which is preliminary data.</text>
</comment>
<organism evidence="1 2">
    <name type="scientific">Lentilactobacillus parabuchneri</name>
    <dbReference type="NCBI Taxonomy" id="152331"/>
    <lineage>
        <taxon>Bacteria</taxon>
        <taxon>Bacillati</taxon>
        <taxon>Bacillota</taxon>
        <taxon>Bacilli</taxon>
        <taxon>Lactobacillales</taxon>
        <taxon>Lactobacillaceae</taxon>
        <taxon>Lentilactobacillus</taxon>
    </lineage>
</organism>
<accession>A0A844EA62</accession>
<dbReference type="AlphaFoldDB" id="A0A844EA62"/>